<feature type="signal peptide" evidence="2">
    <location>
        <begin position="1"/>
        <end position="24"/>
    </location>
</feature>
<dbReference type="Proteomes" id="UP000534294">
    <property type="component" value="Unassembled WGS sequence"/>
</dbReference>
<keyword evidence="4" id="KW-1185">Reference proteome</keyword>
<feature type="chain" id="PRO_5031473102" evidence="2">
    <location>
        <begin position="25"/>
        <end position="302"/>
    </location>
</feature>
<dbReference type="RefSeq" id="WP_184209994.1">
    <property type="nucleotide sequence ID" value="NZ_JACHIF010000006.1"/>
</dbReference>
<feature type="region of interest" description="Disordered" evidence="1">
    <location>
        <begin position="255"/>
        <end position="286"/>
    </location>
</feature>
<comment type="caution">
    <text evidence="3">The sequence shown here is derived from an EMBL/GenBank/DDBJ whole genome shotgun (WGS) entry which is preliminary data.</text>
</comment>
<name>A0A7W7YMG1_9BACT</name>
<protein>
    <submittedName>
        <fullName evidence="3">Uncharacterized protein</fullName>
    </submittedName>
</protein>
<dbReference type="EMBL" id="JACHIF010000006">
    <property type="protein sequence ID" value="MBB5038829.1"/>
    <property type="molecule type" value="Genomic_DNA"/>
</dbReference>
<reference evidence="3 4" key="1">
    <citation type="submission" date="2020-08" db="EMBL/GenBank/DDBJ databases">
        <title>Genomic Encyclopedia of Type Strains, Phase IV (KMG-IV): sequencing the most valuable type-strain genomes for metagenomic binning, comparative biology and taxonomic classification.</title>
        <authorList>
            <person name="Goeker M."/>
        </authorList>
    </citation>
    <scope>NUCLEOTIDE SEQUENCE [LARGE SCALE GENOMIC DNA]</scope>
    <source>
        <strain evidence="3 4">DSM 12251</strain>
    </source>
</reference>
<evidence type="ECO:0000313" key="3">
    <source>
        <dbReference type="EMBL" id="MBB5038829.1"/>
    </source>
</evidence>
<keyword evidence="2" id="KW-0732">Signal</keyword>
<evidence type="ECO:0000313" key="4">
    <source>
        <dbReference type="Proteomes" id="UP000534294"/>
    </source>
</evidence>
<gene>
    <name evidence="3" type="ORF">HNQ64_003094</name>
</gene>
<feature type="compositionally biased region" description="Basic and acidic residues" evidence="1">
    <location>
        <begin position="261"/>
        <end position="274"/>
    </location>
</feature>
<accession>A0A7W7YMG1</accession>
<organism evidence="3 4">
    <name type="scientific">Prosthecobacter dejongeii</name>
    <dbReference type="NCBI Taxonomy" id="48465"/>
    <lineage>
        <taxon>Bacteria</taxon>
        <taxon>Pseudomonadati</taxon>
        <taxon>Verrucomicrobiota</taxon>
        <taxon>Verrucomicrobiia</taxon>
        <taxon>Verrucomicrobiales</taxon>
        <taxon>Verrucomicrobiaceae</taxon>
        <taxon>Prosthecobacter</taxon>
    </lineage>
</organism>
<evidence type="ECO:0000256" key="1">
    <source>
        <dbReference type="SAM" id="MobiDB-lite"/>
    </source>
</evidence>
<evidence type="ECO:0000256" key="2">
    <source>
        <dbReference type="SAM" id="SignalP"/>
    </source>
</evidence>
<dbReference type="AlphaFoldDB" id="A0A7W7YMG1"/>
<sequence>MKSLLLLFTAAALVVLAQNNSANAAGNPVPTAQTTPPAVDMSDPRVAAFVKEENASRERALAKYSVFMLDKTHDFNDLVDLEISRAEKSNDEVLTKPNWPEAVCDRVFEKHKARWQHEAMNSGKTVGEALPAAAPTPAPAPVGNGLPSGPITFTDAVGRMVIDGAAWRGQVHEYRDGKISVTADVTAGKLVWVAVERLGPETKGWLGFGGEAEKAAFEAYSQRQQDEHNRAEATRQQALEMQQQERHNMQMQILAQQRMQQEAKDRREAQRQAKAEAAAQARRDGAARQAAQALDIISRKLR</sequence>
<proteinExistence type="predicted"/>